<sequence>MKETFFRTMTWLHTWAGLLVCWVLLLVFFAGTLSFFRHELSLYAKPELHSRVLGSGMNLSLEQNLRQGQAFLSTRAPDAPDWYITLPQERMPYLAFQWSERRENQRPQIHSQPITLSGELADEPRQTKGGDFFYRLHFDLHYMSALTARYLVGICAMFMLIALITGVVIHKRIFKDFFSFRPRKGSRSWLDAHNISAVMALPFHLTITYTGLITLMLMYMPWATLSVWNGDAKAMRQELSPRFDQQKASGQPQETLDLTLLLPQVSQLWGESAAVKNVRVQHPGDANARIFFTRDTGQAITDEREQLVFDGVTGKLLNPGENHASGSQQLHDTLMALHTARFAGWPLRILGFVMGLMGCAMIASGCLLWATRLREKRKYTWGLKLVEGLNLGVIMGLPLGTVLFFYANRLLPAHGVGRAEDEVLAFFLGLLLCGLMAIWRRDAAVWRALLGITALLALLMPVLNTLTSPQGLVGNLISGQWVLVSADLLFIALGVTCLFARRKFPVPYHSTMPARERTA</sequence>
<feature type="transmembrane region" description="Helical" evidence="1">
    <location>
        <begin position="349"/>
        <end position="370"/>
    </location>
</feature>
<proteinExistence type="predicted"/>
<keyword evidence="3" id="KW-1185">Reference proteome</keyword>
<feature type="transmembrane region" description="Helical" evidence="1">
    <location>
        <begin position="12"/>
        <end position="36"/>
    </location>
</feature>
<accession>A0ABX7G2Y5</accession>
<evidence type="ECO:0000256" key="1">
    <source>
        <dbReference type="SAM" id="Phobius"/>
    </source>
</evidence>
<feature type="transmembrane region" description="Helical" evidence="1">
    <location>
        <begin position="478"/>
        <end position="500"/>
    </location>
</feature>
<protein>
    <submittedName>
        <fullName evidence="2">PepSY domain-containing protein</fullName>
    </submittedName>
</protein>
<feature type="transmembrane region" description="Helical" evidence="1">
    <location>
        <begin position="150"/>
        <end position="174"/>
    </location>
</feature>
<evidence type="ECO:0000313" key="3">
    <source>
        <dbReference type="Proteomes" id="UP000596252"/>
    </source>
</evidence>
<feature type="transmembrane region" description="Helical" evidence="1">
    <location>
        <begin position="391"/>
        <end position="411"/>
    </location>
</feature>
<keyword evidence="1" id="KW-0812">Transmembrane</keyword>
<dbReference type="RefSeq" id="WP_203325296.1">
    <property type="nucleotide sequence ID" value="NZ_CP069213.1"/>
</dbReference>
<feature type="transmembrane region" description="Helical" evidence="1">
    <location>
        <begin position="195"/>
        <end position="219"/>
    </location>
</feature>
<dbReference type="EMBL" id="CP069213">
    <property type="protein sequence ID" value="QRH01623.1"/>
    <property type="molecule type" value="Genomic_DNA"/>
</dbReference>
<name>A0ABX7G2Y5_9GAMM</name>
<dbReference type="Proteomes" id="UP000596252">
    <property type="component" value="Chromosome"/>
</dbReference>
<gene>
    <name evidence="2" type="ORF">JQC75_17540</name>
</gene>
<keyword evidence="1" id="KW-0472">Membrane</keyword>
<dbReference type="Pfam" id="PF03929">
    <property type="entry name" value="PepSY_TM"/>
    <property type="match status" value="1"/>
</dbReference>
<keyword evidence="1" id="KW-1133">Transmembrane helix</keyword>
<feature type="transmembrane region" description="Helical" evidence="1">
    <location>
        <begin position="446"/>
        <end position="466"/>
    </location>
</feature>
<dbReference type="InterPro" id="IPR005625">
    <property type="entry name" value="PepSY-ass_TM"/>
</dbReference>
<organism evidence="2 3">
    <name type="scientific">Shewanella litorisediminis</name>
    <dbReference type="NCBI Taxonomy" id="1173586"/>
    <lineage>
        <taxon>Bacteria</taxon>
        <taxon>Pseudomonadati</taxon>
        <taxon>Pseudomonadota</taxon>
        <taxon>Gammaproteobacteria</taxon>
        <taxon>Alteromonadales</taxon>
        <taxon>Shewanellaceae</taxon>
        <taxon>Shewanella</taxon>
    </lineage>
</organism>
<evidence type="ECO:0000313" key="2">
    <source>
        <dbReference type="EMBL" id="QRH01623.1"/>
    </source>
</evidence>
<dbReference type="PANTHER" id="PTHR34219:SF4">
    <property type="entry name" value="PEPSY DOMAIN-CONTAINING PROTEIN"/>
    <property type="match status" value="1"/>
</dbReference>
<feature type="transmembrane region" description="Helical" evidence="1">
    <location>
        <begin position="423"/>
        <end position="439"/>
    </location>
</feature>
<reference evidence="2 3" key="1">
    <citation type="journal article" date="2012" name="Antonie Van Leeuwenhoek">
        <title>Shewanella litorisediminis sp. nov., a gammaproteobacterium isolated from a tidal flat sediment.</title>
        <authorList>
            <person name="Lee M.H."/>
            <person name="Yoon J.H."/>
        </authorList>
    </citation>
    <scope>NUCLEOTIDE SEQUENCE [LARGE SCALE GENOMIC DNA]</scope>
    <source>
        <strain evidence="2 3">SMK1-12</strain>
    </source>
</reference>
<dbReference type="PANTHER" id="PTHR34219">
    <property type="entry name" value="IRON-REGULATED INNER MEMBRANE PROTEIN-RELATED"/>
    <property type="match status" value="1"/>
</dbReference>